<keyword evidence="7" id="KW-1185">Reference proteome</keyword>
<proteinExistence type="inferred from homology"/>
<dbReference type="PANTHER" id="PTHR43335">
    <property type="entry name" value="ABC TRANSPORTER, ATP-BINDING PROTEIN"/>
    <property type="match status" value="1"/>
</dbReference>
<dbReference type="InterPro" id="IPR017871">
    <property type="entry name" value="ABC_transporter-like_CS"/>
</dbReference>
<dbReference type="GO" id="GO:0005524">
    <property type="term" value="F:ATP binding"/>
    <property type="evidence" value="ECO:0007669"/>
    <property type="project" value="UniProtKB-KW"/>
</dbReference>
<dbReference type="EMBL" id="FOXR01000051">
    <property type="protein sequence ID" value="SFQ44765.1"/>
    <property type="molecule type" value="Genomic_DNA"/>
</dbReference>
<keyword evidence="2" id="KW-0813">Transport</keyword>
<dbReference type="AlphaFoldDB" id="A0A1I5YKZ2"/>
<evidence type="ECO:0000256" key="1">
    <source>
        <dbReference type="ARBA" id="ARBA00005417"/>
    </source>
</evidence>
<organism evidence="6 7">
    <name type="scientific">Caldicoprobacter faecalis</name>
    <dbReference type="NCBI Taxonomy" id="937334"/>
    <lineage>
        <taxon>Bacteria</taxon>
        <taxon>Bacillati</taxon>
        <taxon>Bacillota</taxon>
        <taxon>Clostridia</taxon>
        <taxon>Caldicoprobacterales</taxon>
        <taxon>Caldicoprobacteraceae</taxon>
        <taxon>Caldicoprobacter</taxon>
    </lineage>
</organism>
<keyword evidence="4 6" id="KW-0067">ATP-binding</keyword>
<feature type="domain" description="ABC transporter" evidence="5">
    <location>
        <begin position="3"/>
        <end position="222"/>
    </location>
</feature>
<dbReference type="PANTHER" id="PTHR43335:SF4">
    <property type="entry name" value="ABC TRANSPORTER, ATP-BINDING PROTEIN"/>
    <property type="match status" value="1"/>
</dbReference>
<dbReference type="RefSeq" id="WP_025747777.1">
    <property type="nucleotide sequence ID" value="NZ_FOXR01000051.1"/>
</dbReference>
<dbReference type="PROSITE" id="PS50893">
    <property type="entry name" value="ABC_TRANSPORTER_2"/>
    <property type="match status" value="1"/>
</dbReference>
<evidence type="ECO:0000259" key="5">
    <source>
        <dbReference type="PROSITE" id="PS50893"/>
    </source>
</evidence>
<dbReference type="GO" id="GO:0016887">
    <property type="term" value="F:ATP hydrolysis activity"/>
    <property type="evidence" value="ECO:0007669"/>
    <property type="project" value="InterPro"/>
</dbReference>
<dbReference type="SUPFAM" id="SSF52540">
    <property type="entry name" value="P-loop containing nucleoside triphosphate hydrolases"/>
    <property type="match status" value="1"/>
</dbReference>
<evidence type="ECO:0000313" key="6">
    <source>
        <dbReference type="EMBL" id="SFQ44765.1"/>
    </source>
</evidence>
<name>A0A1I5YKZ2_9FIRM</name>
<evidence type="ECO:0000256" key="4">
    <source>
        <dbReference type="ARBA" id="ARBA00022840"/>
    </source>
</evidence>
<dbReference type="Pfam" id="PF00005">
    <property type="entry name" value="ABC_tran"/>
    <property type="match status" value="1"/>
</dbReference>
<dbReference type="SMART" id="SM00382">
    <property type="entry name" value="AAA"/>
    <property type="match status" value="1"/>
</dbReference>
<dbReference type="PROSITE" id="PS00211">
    <property type="entry name" value="ABC_TRANSPORTER_1"/>
    <property type="match status" value="1"/>
</dbReference>
<dbReference type="OrthoDB" id="9809205at2"/>
<dbReference type="STRING" id="937334.SAMN05444406_1515"/>
<evidence type="ECO:0000313" key="7">
    <source>
        <dbReference type="Proteomes" id="UP000198577"/>
    </source>
</evidence>
<dbReference type="Gene3D" id="3.40.50.300">
    <property type="entry name" value="P-loop containing nucleotide triphosphate hydrolases"/>
    <property type="match status" value="1"/>
</dbReference>
<dbReference type="InterPro" id="IPR003593">
    <property type="entry name" value="AAA+_ATPase"/>
</dbReference>
<keyword evidence="3" id="KW-0547">Nucleotide-binding</keyword>
<evidence type="ECO:0000256" key="3">
    <source>
        <dbReference type="ARBA" id="ARBA00022741"/>
    </source>
</evidence>
<sequence>MVIEFINVTKTIKGHKVIDNVNVKFESGKIIGLKGINGSGKTMLMRLACGLILPSEGTISIDGKILGKDITFPESVGILIENPAFLDGYSGFKNLKMLASIKNEIGDEQIRETIRRVGLDPDDRRPYRKYSLGMKQRLGIAAAIMEKPDIVLLDEPTNSLDISGVELLKDILRQERQRGALIIISSHDLDILQEVSDEIHVMERGRLVDHIVMEGPDKGVDK</sequence>
<evidence type="ECO:0000256" key="2">
    <source>
        <dbReference type="ARBA" id="ARBA00022448"/>
    </source>
</evidence>
<reference evidence="6 7" key="1">
    <citation type="submission" date="2016-10" db="EMBL/GenBank/DDBJ databases">
        <authorList>
            <person name="de Groot N.N."/>
        </authorList>
    </citation>
    <scope>NUCLEOTIDE SEQUENCE [LARGE SCALE GENOMIC DNA]</scope>
    <source>
        <strain evidence="6 7">DSM 20678</strain>
    </source>
</reference>
<dbReference type="Proteomes" id="UP000198577">
    <property type="component" value="Unassembled WGS sequence"/>
</dbReference>
<accession>A0A1I5YKZ2</accession>
<protein>
    <submittedName>
        <fullName evidence="6">ABC-2 type transport system ATP-binding protein</fullName>
    </submittedName>
</protein>
<comment type="similarity">
    <text evidence="1">Belongs to the ABC transporter superfamily.</text>
</comment>
<gene>
    <name evidence="6" type="ORF">SAMN05444406_1515</name>
</gene>
<dbReference type="InterPro" id="IPR027417">
    <property type="entry name" value="P-loop_NTPase"/>
</dbReference>
<dbReference type="InterPro" id="IPR003439">
    <property type="entry name" value="ABC_transporter-like_ATP-bd"/>
</dbReference>